<dbReference type="Gene3D" id="3.40.50.300">
    <property type="entry name" value="P-loop containing nucleotide triphosphate hydrolases"/>
    <property type="match status" value="1"/>
</dbReference>
<feature type="compositionally biased region" description="Low complexity" evidence="7">
    <location>
        <begin position="33"/>
        <end position="44"/>
    </location>
</feature>
<keyword evidence="12" id="KW-1185">Reference proteome</keyword>
<dbReference type="PROSITE" id="PS50893">
    <property type="entry name" value="ABC_TRANSPORTER_2"/>
    <property type="match status" value="1"/>
</dbReference>
<dbReference type="SUPFAM" id="SSF90123">
    <property type="entry name" value="ABC transporter transmembrane region"/>
    <property type="match status" value="1"/>
</dbReference>
<feature type="transmembrane region" description="Helical" evidence="8">
    <location>
        <begin position="196"/>
        <end position="218"/>
    </location>
</feature>
<dbReference type="SUPFAM" id="SSF52540">
    <property type="entry name" value="P-loop containing nucleoside triphosphate hydrolases"/>
    <property type="match status" value="1"/>
</dbReference>
<proteinExistence type="predicted"/>
<dbReference type="InterPro" id="IPR017871">
    <property type="entry name" value="ABC_transporter-like_CS"/>
</dbReference>
<evidence type="ECO:0000256" key="2">
    <source>
        <dbReference type="ARBA" id="ARBA00022692"/>
    </source>
</evidence>
<feature type="compositionally biased region" description="Gly residues" evidence="7">
    <location>
        <begin position="45"/>
        <end position="63"/>
    </location>
</feature>
<dbReference type="GO" id="GO:0005886">
    <property type="term" value="C:plasma membrane"/>
    <property type="evidence" value="ECO:0007669"/>
    <property type="project" value="UniProtKB-SubCell"/>
</dbReference>
<accession>A0A7J5B5C8</accession>
<dbReference type="InterPro" id="IPR003439">
    <property type="entry name" value="ABC_transporter-like_ATP-bd"/>
</dbReference>
<organism evidence="11 12">
    <name type="scientific">Pseudoclavibacter terrae</name>
    <dbReference type="NCBI Taxonomy" id="1530195"/>
    <lineage>
        <taxon>Bacteria</taxon>
        <taxon>Bacillati</taxon>
        <taxon>Actinomycetota</taxon>
        <taxon>Actinomycetes</taxon>
        <taxon>Micrococcales</taxon>
        <taxon>Microbacteriaceae</taxon>
        <taxon>Pseudoclavibacter</taxon>
    </lineage>
</organism>
<dbReference type="EMBL" id="WBJX01000001">
    <property type="protein sequence ID" value="KAB1639378.1"/>
    <property type="molecule type" value="Genomic_DNA"/>
</dbReference>
<feature type="compositionally biased region" description="Polar residues" evidence="7">
    <location>
        <begin position="638"/>
        <end position="649"/>
    </location>
</feature>
<dbReference type="AlphaFoldDB" id="A0A7J5B5C8"/>
<evidence type="ECO:0000313" key="12">
    <source>
        <dbReference type="Proteomes" id="UP000490386"/>
    </source>
</evidence>
<evidence type="ECO:0000256" key="3">
    <source>
        <dbReference type="ARBA" id="ARBA00022741"/>
    </source>
</evidence>
<evidence type="ECO:0000256" key="6">
    <source>
        <dbReference type="ARBA" id="ARBA00023136"/>
    </source>
</evidence>
<feature type="transmembrane region" description="Helical" evidence="8">
    <location>
        <begin position="88"/>
        <end position="108"/>
    </location>
</feature>
<dbReference type="Pfam" id="PF00005">
    <property type="entry name" value="ABC_tran"/>
    <property type="match status" value="1"/>
</dbReference>
<dbReference type="InterPro" id="IPR039421">
    <property type="entry name" value="Type_1_exporter"/>
</dbReference>
<dbReference type="InterPro" id="IPR027417">
    <property type="entry name" value="P-loop_NTPase"/>
</dbReference>
<evidence type="ECO:0000256" key="4">
    <source>
        <dbReference type="ARBA" id="ARBA00022840"/>
    </source>
</evidence>
<comment type="subcellular location">
    <subcellularLocation>
        <location evidence="1">Cell membrane</location>
        <topology evidence="1">Multi-pass membrane protein</topology>
    </subcellularLocation>
</comment>
<keyword evidence="3" id="KW-0547">Nucleotide-binding</keyword>
<feature type="transmembrane region" description="Helical" evidence="8">
    <location>
        <begin position="305"/>
        <end position="328"/>
    </location>
</feature>
<dbReference type="GO" id="GO:0016887">
    <property type="term" value="F:ATP hydrolysis activity"/>
    <property type="evidence" value="ECO:0007669"/>
    <property type="project" value="InterPro"/>
</dbReference>
<feature type="domain" description="ABC transporter" evidence="9">
    <location>
        <begin position="403"/>
        <end position="634"/>
    </location>
</feature>
<feature type="transmembrane region" description="Helical" evidence="8">
    <location>
        <begin position="120"/>
        <end position="143"/>
    </location>
</feature>
<evidence type="ECO:0000313" key="11">
    <source>
        <dbReference type="EMBL" id="KAB1639378.1"/>
    </source>
</evidence>
<evidence type="ECO:0000256" key="8">
    <source>
        <dbReference type="SAM" id="Phobius"/>
    </source>
</evidence>
<keyword evidence="6 8" id="KW-0472">Membrane</keyword>
<dbReference type="PANTHER" id="PTHR24221:SF654">
    <property type="entry name" value="ATP-BINDING CASSETTE SUB-FAMILY B MEMBER 6"/>
    <property type="match status" value="1"/>
</dbReference>
<dbReference type="Gene3D" id="1.20.1560.10">
    <property type="entry name" value="ABC transporter type 1, transmembrane domain"/>
    <property type="match status" value="1"/>
</dbReference>
<keyword evidence="2 8" id="KW-0812">Transmembrane</keyword>
<dbReference type="Proteomes" id="UP000490386">
    <property type="component" value="Unassembled WGS sequence"/>
</dbReference>
<reference evidence="11 12" key="1">
    <citation type="submission" date="2019-09" db="EMBL/GenBank/DDBJ databases">
        <title>Phylogeny of genus Pseudoclavibacter and closely related genus.</title>
        <authorList>
            <person name="Li Y."/>
        </authorList>
    </citation>
    <scope>NUCLEOTIDE SEQUENCE [LARGE SCALE GENOMIC DNA]</scope>
    <source>
        <strain evidence="11 12">THG-MD12</strain>
    </source>
</reference>
<dbReference type="Pfam" id="PF00664">
    <property type="entry name" value="ABC_membrane"/>
    <property type="match status" value="1"/>
</dbReference>
<dbReference type="InterPro" id="IPR003593">
    <property type="entry name" value="AAA+_ATPase"/>
</dbReference>
<dbReference type="InterPro" id="IPR036640">
    <property type="entry name" value="ABC1_TM_sf"/>
</dbReference>
<protein>
    <submittedName>
        <fullName evidence="11">ABC transporter ATP-binding protein</fullName>
    </submittedName>
</protein>
<gene>
    <name evidence="11" type="ORF">F8O03_03300</name>
</gene>
<evidence type="ECO:0000259" key="10">
    <source>
        <dbReference type="PROSITE" id="PS50929"/>
    </source>
</evidence>
<dbReference type="InterPro" id="IPR011527">
    <property type="entry name" value="ABC1_TM_dom"/>
</dbReference>
<evidence type="ECO:0000259" key="9">
    <source>
        <dbReference type="PROSITE" id="PS50893"/>
    </source>
</evidence>
<dbReference type="GO" id="GO:0140359">
    <property type="term" value="F:ABC-type transporter activity"/>
    <property type="evidence" value="ECO:0007669"/>
    <property type="project" value="InterPro"/>
</dbReference>
<dbReference type="PROSITE" id="PS00211">
    <property type="entry name" value="ABC_TRANSPORTER_1"/>
    <property type="match status" value="1"/>
</dbReference>
<dbReference type="OrthoDB" id="9806127at2"/>
<comment type="caution">
    <text evidence="11">The sequence shown here is derived from an EMBL/GenBank/DDBJ whole genome shotgun (WGS) entry which is preliminary data.</text>
</comment>
<feature type="transmembrane region" description="Helical" evidence="8">
    <location>
        <begin position="224"/>
        <end position="244"/>
    </location>
</feature>
<dbReference type="SMART" id="SM00382">
    <property type="entry name" value="AAA"/>
    <property type="match status" value="1"/>
</dbReference>
<feature type="region of interest" description="Disordered" evidence="7">
    <location>
        <begin position="610"/>
        <end position="649"/>
    </location>
</feature>
<dbReference type="GO" id="GO:0005524">
    <property type="term" value="F:ATP binding"/>
    <property type="evidence" value="ECO:0007669"/>
    <property type="project" value="UniProtKB-KW"/>
</dbReference>
<name>A0A7J5B5C8_9MICO</name>
<dbReference type="PANTHER" id="PTHR24221">
    <property type="entry name" value="ATP-BINDING CASSETTE SUB-FAMILY B"/>
    <property type="match status" value="1"/>
</dbReference>
<keyword evidence="5 8" id="KW-1133">Transmembrane helix</keyword>
<keyword evidence="4 11" id="KW-0067">ATP-binding</keyword>
<feature type="transmembrane region" description="Helical" evidence="8">
    <location>
        <begin position="340"/>
        <end position="363"/>
    </location>
</feature>
<sequence>MHVPRPESAPARPHGHTGAHPGGQSGTRPGPAPAGRPAGPAGVAGVAGGHRGDGSTGRPGGHPGAASVPLDPRVVAATPRSRIAGPLALGWLQALALAFTLLLVGGVLDGVLNHESPSRGTVALLVVLVLIASAVTAASTMLVQRSKSATERALRRLLVGQFFTIGPLALGRERTGSLVSRATASVERAAAYRAGFLGPIIASLTTPLLVLAVIATAIDPVTAGLLLLLVPLIPLIIVGVQRAFRSSTGAYRRSAGQLSAAFLSAIQGLTTLTLNRAATRTGDELRVRGEQNRRNVMRLLAGNQVLILAVDAVFSLAMITGAAALAVWRLGDGAITPGQAVAIVLLSTLLTGPVDIVGQFFYIGMTGRGAERELSAAIAARPSRDAGGQATDAAATAAVHAALELRGVTAGYDRAPNILSDYSLRVEAGERVVITGPSGSGKSTLLTLAQGLLAPREGTVLIGGALAGSADARAELAVVEQSTFLFTGSVAENLRVAKPDASDDELWAALDAAELRDDLERAPDGLATQVGESGLAISGGQAQRVAIARAFLRDASVLLLDEPTAQVDLRSERLITRALARLAEGRTVVMVSHRPTSILAADRVISLGAARSERHEPASGPSHSRGVADEPSAPGQHGSKTASGTGEHR</sequence>
<feature type="domain" description="ABC transmembrane type-1" evidence="10">
    <location>
        <begin position="87"/>
        <end position="366"/>
    </location>
</feature>
<evidence type="ECO:0000256" key="1">
    <source>
        <dbReference type="ARBA" id="ARBA00004651"/>
    </source>
</evidence>
<evidence type="ECO:0000256" key="5">
    <source>
        <dbReference type="ARBA" id="ARBA00022989"/>
    </source>
</evidence>
<dbReference type="PROSITE" id="PS50929">
    <property type="entry name" value="ABC_TM1F"/>
    <property type="match status" value="1"/>
</dbReference>
<evidence type="ECO:0000256" key="7">
    <source>
        <dbReference type="SAM" id="MobiDB-lite"/>
    </source>
</evidence>
<feature type="region of interest" description="Disordered" evidence="7">
    <location>
        <begin position="1"/>
        <end position="69"/>
    </location>
</feature>